<feature type="signal peptide" evidence="1">
    <location>
        <begin position="1"/>
        <end position="22"/>
    </location>
</feature>
<dbReference type="GO" id="GO:0016787">
    <property type="term" value="F:hydrolase activity"/>
    <property type="evidence" value="ECO:0007669"/>
    <property type="project" value="UniProtKB-KW"/>
</dbReference>
<evidence type="ECO:0000256" key="1">
    <source>
        <dbReference type="SAM" id="SignalP"/>
    </source>
</evidence>
<dbReference type="OrthoDB" id="8433080at2"/>
<dbReference type="InterPro" id="IPR042047">
    <property type="entry name" value="SleB_dom1"/>
</dbReference>
<feature type="domain" description="Cell wall hydrolase SleB" evidence="2">
    <location>
        <begin position="67"/>
        <end position="165"/>
    </location>
</feature>
<sequence>MTAGRWKAPLVLGVVVSPILLAGCSQSTGKMTEAISVSPVAAKPYAASARDRECLARAMFFESNRSSRDGLVAVGSVVMNRLKSGKYGNTVCDVVGAKGQFAPGVMTRKMNSKALPDVTAAADAVIKGERHPKVKEEVMFFHTAGLKFPYKNMHYVVVAGGNSFYEKRSRRRAPEPAAPETAQTMIASAEPATQQTVLASAEQTMLPQTVPLPQAAPAPQPQMIAMAASAPAPKGARLARAPMRATLPADYEPAEMPAPQQAMMSFDASPQAADAIGAMILNQDRPPE</sequence>
<accession>A0A1I3WH93</accession>
<gene>
    <name evidence="3" type="ORF">SAMN04488498_102163</name>
</gene>
<dbReference type="Proteomes" id="UP000323300">
    <property type="component" value="Unassembled WGS sequence"/>
</dbReference>
<keyword evidence="4" id="KW-1185">Reference proteome</keyword>
<evidence type="ECO:0000259" key="2">
    <source>
        <dbReference type="Pfam" id="PF07486"/>
    </source>
</evidence>
<keyword evidence="1" id="KW-0732">Signal</keyword>
<dbReference type="PROSITE" id="PS51257">
    <property type="entry name" value="PROKAR_LIPOPROTEIN"/>
    <property type="match status" value="1"/>
</dbReference>
<dbReference type="InterPro" id="IPR011105">
    <property type="entry name" value="Cell_wall_hydrolase_SleB"/>
</dbReference>
<keyword evidence="3" id="KW-0378">Hydrolase</keyword>
<name>A0A1I3WH93_9HYPH</name>
<dbReference type="Gene3D" id="1.10.10.2520">
    <property type="entry name" value="Cell wall hydrolase SleB, domain 1"/>
    <property type="match status" value="1"/>
</dbReference>
<proteinExistence type="predicted"/>
<evidence type="ECO:0000313" key="4">
    <source>
        <dbReference type="Proteomes" id="UP000323300"/>
    </source>
</evidence>
<dbReference type="RefSeq" id="WP_149758713.1">
    <property type="nucleotide sequence ID" value="NZ_BSPE01000028.1"/>
</dbReference>
<protein>
    <submittedName>
        <fullName evidence="3">Cell wall hydrolase CwlJ, involved in spore germination</fullName>
    </submittedName>
</protein>
<evidence type="ECO:0000313" key="3">
    <source>
        <dbReference type="EMBL" id="SFK05826.1"/>
    </source>
</evidence>
<dbReference type="Pfam" id="PF07486">
    <property type="entry name" value="Hydrolase_2"/>
    <property type="match status" value="1"/>
</dbReference>
<dbReference type="EMBL" id="FOSL01000002">
    <property type="protein sequence ID" value="SFK05826.1"/>
    <property type="molecule type" value="Genomic_DNA"/>
</dbReference>
<reference evidence="3 4" key="1">
    <citation type="submission" date="2016-10" db="EMBL/GenBank/DDBJ databases">
        <authorList>
            <person name="Varghese N."/>
            <person name="Submissions S."/>
        </authorList>
    </citation>
    <scope>NUCLEOTIDE SEQUENCE [LARGE SCALE GENOMIC DNA]</scope>
    <source>
        <strain evidence="3 4">DSM 21822</strain>
    </source>
</reference>
<dbReference type="AlphaFoldDB" id="A0A1I3WH93"/>
<organism evidence="3 4">
    <name type="scientific">Neomesorhizobium albiziae</name>
    <dbReference type="NCBI Taxonomy" id="335020"/>
    <lineage>
        <taxon>Bacteria</taxon>
        <taxon>Pseudomonadati</taxon>
        <taxon>Pseudomonadota</taxon>
        <taxon>Alphaproteobacteria</taxon>
        <taxon>Hyphomicrobiales</taxon>
        <taxon>Phyllobacteriaceae</taxon>
        <taxon>Neomesorhizobium</taxon>
    </lineage>
</organism>
<feature type="chain" id="PRO_5009302310" evidence="1">
    <location>
        <begin position="23"/>
        <end position="288"/>
    </location>
</feature>